<feature type="region of interest" description="Disordered" evidence="1">
    <location>
        <begin position="1"/>
        <end position="21"/>
    </location>
</feature>
<accession>A0A8H6KBD1</accession>
<comment type="caution">
    <text evidence="2">The sequence shown here is derived from an EMBL/GenBank/DDBJ whole genome shotgun (WGS) entry which is preliminary data.</text>
</comment>
<evidence type="ECO:0000256" key="1">
    <source>
        <dbReference type="SAM" id="MobiDB-lite"/>
    </source>
</evidence>
<reference evidence="2" key="1">
    <citation type="journal article" date="2020" name="Phytopathology">
        <title>Genome Sequence Resources of Colletotrichum truncatum, C. plurivorum, C. musicola, and C. sojae: Four Species Pathogenic to Soybean (Glycine max).</title>
        <authorList>
            <person name="Rogerio F."/>
            <person name="Boufleur T.R."/>
            <person name="Ciampi-Guillardi M."/>
            <person name="Sukno S.A."/>
            <person name="Thon M.R."/>
            <person name="Massola Junior N.S."/>
            <person name="Baroncelli R."/>
        </authorList>
    </citation>
    <scope>NUCLEOTIDE SEQUENCE</scope>
    <source>
        <strain evidence="2">LFN00145</strain>
    </source>
</reference>
<dbReference type="AlphaFoldDB" id="A0A8H6KBD1"/>
<protein>
    <submittedName>
        <fullName evidence="2">Uncharacterized protein</fullName>
    </submittedName>
</protein>
<evidence type="ECO:0000313" key="3">
    <source>
        <dbReference type="Proteomes" id="UP000654918"/>
    </source>
</evidence>
<organism evidence="2 3">
    <name type="scientific">Colletotrichum plurivorum</name>
    <dbReference type="NCBI Taxonomy" id="2175906"/>
    <lineage>
        <taxon>Eukaryota</taxon>
        <taxon>Fungi</taxon>
        <taxon>Dikarya</taxon>
        <taxon>Ascomycota</taxon>
        <taxon>Pezizomycotina</taxon>
        <taxon>Sordariomycetes</taxon>
        <taxon>Hypocreomycetidae</taxon>
        <taxon>Glomerellales</taxon>
        <taxon>Glomerellaceae</taxon>
        <taxon>Colletotrichum</taxon>
        <taxon>Colletotrichum orchidearum species complex</taxon>
    </lineage>
</organism>
<gene>
    <name evidence="2" type="ORF">CPLU01_08421</name>
</gene>
<evidence type="ECO:0000313" key="2">
    <source>
        <dbReference type="EMBL" id="KAF6828552.1"/>
    </source>
</evidence>
<dbReference type="EMBL" id="WIGO01000120">
    <property type="protein sequence ID" value="KAF6828552.1"/>
    <property type="molecule type" value="Genomic_DNA"/>
</dbReference>
<proteinExistence type="predicted"/>
<dbReference type="Proteomes" id="UP000654918">
    <property type="component" value="Unassembled WGS sequence"/>
</dbReference>
<sequence>MQAAAHLPPPIRQPRPLSGPRKRQLTAFGLAPFRRAPKSMLELPISYPVCLWLSRLLHHLLVVLGYVANADDVNDNGASQQQEN</sequence>
<name>A0A8H6KBD1_9PEZI</name>
<keyword evidence="3" id="KW-1185">Reference proteome</keyword>